<dbReference type="AlphaFoldDB" id="A0AA41Z1K9"/>
<organism evidence="5 6">
    <name type="scientific">Lichenifustis flavocetrariae</name>
    <dbReference type="NCBI Taxonomy" id="2949735"/>
    <lineage>
        <taxon>Bacteria</taxon>
        <taxon>Pseudomonadati</taxon>
        <taxon>Pseudomonadota</taxon>
        <taxon>Alphaproteobacteria</taxon>
        <taxon>Hyphomicrobiales</taxon>
        <taxon>Lichenihabitantaceae</taxon>
        <taxon>Lichenifustis</taxon>
    </lineage>
</organism>
<keyword evidence="6" id="KW-1185">Reference proteome</keyword>
<dbReference type="Gene3D" id="3.40.50.300">
    <property type="entry name" value="P-loop containing nucleotide triphosphate hydrolases"/>
    <property type="match status" value="1"/>
</dbReference>
<gene>
    <name evidence="5" type="primary">istB</name>
    <name evidence="5" type="ORF">M8523_29295</name>
</gene>
<dbReference type="PANTHER" id="PTHR30050:SF4">
    <property type="entry name" value="ATP-BINDING PROTEIN RV3427C IN INSERTION SEQUENCE-RELATED"/>
    <property type="match status" value="1"/>
</dbReference>
<comment type="similarity">
    <text evidence="1">Belongs to the IS21/IS1162 putative ATP-binding protein family.</text>
</comment>
<sequence length="246" mass="27582">MLSHPTLDRLDSLGLAGMAKAFGELAANAEAERLSHAEWLALLLDREWSLRHARKLGARLRFAKLRHQATPEDVDYRSDRKLDRALFLKLLAGQWIADHDNLVICGPTGVGKSWLACALGHKACRDDRSVLYQRLPKLFSSLALARGDGRHARVLAKLGSVQLLILDDWGLEPLDAKARHDLLEILEERYGRRSTIVTSQLPVTAWHDVIADPTYADAILDRLLHNAHRLDLEGHSLRRGKSQPQA</sequence>
<dbReference type="PANTHER" id="PTHR30050">
    <property type="entry name" value="CHROMOSOMAL REPLICATION INITIATOR PROTEIN DNAA"/>
    <property type="match status" value="1"/>
</dbReference>
<accession>A0AA41Z1K9</accession>
<dbReference type="SMART" id="SM00382">
    <property type="entry name" value="AAA"/>
    <property type="match status" value="1"/>
</dbReference>
<evidence type="ECO:0000256" key="3">
    <source>
        <dbReference type="ARBA" id="ARBA00022840"/>
    </source>
</evidence>
<dbReference type="SUPFAM" id="SSF52540">
    <property type="entry name" value="P-loop containing nucleoside triphosphate hydrolases"/>
    <property type="match status" value="1"/>
</dbReference>
<dbReference type="NCBIfam" id="NF038214">
    <property type="entry name" value="IS21_help_AAA"/>
    <property type="match status" value="1"/>
</dbReference>
<comment type="caution">
    <text evidence="5">The sequence shown here is derived from an EMBL/GenBank/DDBJ whole genome shotgun (WGS) entry which is preliminary data.</text>
</comment>
<keyword evidence="2" id="KW-0547">Nucleotide-binding</keyword>
<evidence type="ECO:0000256" key="1">
    <source>
        <dbReference type="ARBA" id="ARBA00008059"/>
    </source>
</evidence>
<dbReference type="EMBL" id="JAMOIM010000038">
    <property type="protein sequence ID" value="MCW6512039.1"/>
    <property type="molecule type" value="Genomic_DNA"/>
</dbReference>
<reference evidence="5" key="1">
    <citation type="submission" date="2022-05" db="EMBL/GenBank/DDBJ databases">
        <authorList>
            <person name="Pankratov T."/>
        </authorList>
    </citation>
    <scope>NUCLEOTIDE SEQUENCE</scope>
    <source>
        <strain evidence="5">BP6-180914</strain>
    </source>
</reference>
<dbReference type="GO" id="GO:0005524">
    <property type="term" value="F:ATP binding"/>
    <property type="evidence" value="ECO:0007669"/>
    <property type="project" value="UniProtKB-KW"/>
</dbReference>
<dbReference type="Proteomes" id="UP001165667">
    <property type="component" value="Unassembled WGS sequence"/>
</dbReference>
<protein>
    <submittedName>
        <fullName evidence="5">IS21-like element helper ATPase IstB</fullName>
    </submittedName>
</protein>
<dbReference type="InterPro" id="IPR027417">
    <property type="entry name" value="P-loop_NTPase"/>
</dbReference>
<keyword evidence="3" id="KW-0067">ATP-binding</keyword>
<evidence type="ECO:0000313" key="5">
    <source>
        <dbReference type="EMBL" id="MCW6512039.1"/>
    </source>
</evidence>
<evidence type="ECO:0000256" key="2">
    <source>
        <dbReference type="ARBA" id="ARBA00022741"/>
    </source>
</evidence>
<evidence type="ECO:0000259" key="4">
    <source>
        <dbReference type="SMART" id="SM00382"/>
    </source>
</evidence>
<dbReference type="InterPro" id="IPR028350">
    <property type="entry name" value="DNAC/IstB-like"/>
</dbReference>
<dbReference type="InterPro" id="IPR003593">
    <property type="entry name" value="AAA+_ATPase"/>
</dbReference>
<feature type="domain" description="AAA+ ATPase" evidence="4">
    <location>
        <begin position="98"/>
        <end position="231"/>
    </location>
</feature>
<dbReference type="InterPro" id="IPR002611">
    <property type="entry name" value="IstB_ATP-bd"/>
</dbReference>
<dbReference type="FunFam" id="3.40.50.300:FF:001361">
    <property type="entry name" value="AAA family ATPase"/>
    <property type="match status" value="1"/>
</dbReference>
<dbReference type="InterPro" id="IPR047661">
    <property type="entry name" value="IstB"/>
</dbReference>
<dbReference type="Pfam" id="PF01695">
    <property type="entry name" value="IstB_IS21"/>
    <property type="match status" value="1"/>
</dbReference>
<dbReference type="GO" id="GO:0006260">
    <property type="term" value="P:DNA replication"/>
    <property type="evidence" value="ECO:0007669"/>
    <property type="project" value="TreeGrafter"/>
</dbReference>
<evidence type="ECO:0000313" key="6">
    <source>
        <dbReference type="Proteomes" id="UP001165667"/>
    </source>
</evidence>
<dbReference type="CDD" id="cd00009">
    <property type="entry name" value="AAA"/>
    <property type="match status" value="1"/>
</dbReference>
<dbReference type="PIRSF" id="PIRSF003073">
    <property type="entry name" value="DNAC_TnpB_IstB"/>
    <property type="match status" value="1"/>
</dbReference>
<proteinExistence type="inferred from homology"/>
<name>A0AA41Z1K9_9HYPH</name>
<dbReference type="RefSeq" id="WP_282588416.1">
    <property type="nucleotide sequence ID" value="NZ_JAMOIM010000038.1"/>
</dbReference>